<dbReference type="GO" id="GO:0008641">
    <property type="term" value="F:ubiquitin-like modifier activating enzyme activity"/>
    <property type="evidence" value="ECO:0007669"/>
    <property type="project" value="InterPro"/>
</dbReference>
<dbReference type="AlphaFoldDB" id="A0A2S6HAY1"/>
<comment type="caution">
    <text evidence="2">The sequence shown here is derived from an EMBL/GenBank/DDBJ whole genome shotgun (WGS) entry which is preliminary data.</text>
</comment>
<sequence length="579" mass="64701">MAWFDENPDFLQEEENSLVNEGYQYKIDEAARSEGRLVIKVSYPIGDKKHDLICIYPASYPSFAPIVFGATFPQGRHLDPYSHRLCLFENEQSVWNSHSDNLAKTLKEQIPLILRSHSSPDDASDIEGNVGYQVTGQIPYENNSVIFVEDWALPEGISFGEMTLKLRKGCNAETAISGYVESLQVGNEIITTPDSQLSSIFESKLKCKWVKLNSPPASMNNEDVLREAICVLPSLKNPNFQKNGIDIVGLVFPEESIYKEIIFNWIFVIRRKLPKSKTKPKNINYVSQTIRSDRYTKENMQRRIPRLSPIVNKNILVVGAGALGSNIIWQLARSGVTSFTVIDFDIVQVGNLPRWLLGFWAVGRSKVEAISLFLAQNFPGIECKPINLRIGSDQIIFVDNKKIDAHAFLKNIVKESDLVIDSAAELNVSAYLSNLCEEVAIPYVWATATQGGWGGIIGRVIPNVTEGGWMDFSYHNANGDISLPAAEEGSNIQPVGCFHPTFTGTGFDLDQVSLMATRLSVASLCNGQIEGYPDFDWDVGVLSLWDEQAKKPIAPHWETSKLVKYYGNRNEKFSSSLDK</sequence>
<dbReference type="Pfam" id="PF00899">
    <property type="entry name" value="ThiF"/>
    <property type="match status" value="1"/>
</dbReference>
<evidence type="ECO:0000313" key="2">
    <source>
        <dbReference type="EMBL" id="PPK74649.1"/>
    </source>
</evidence>
<accession>A0A2S6HAY1</accession>
<dbReference type="GO" id="GO:0005737">
    <property type="term" value="C:cytoplasm"/>
    <property type="evidence" value="ECO:0007669"/>
    <property type="project" value="TreeGrafter"/>
</dbReference>
<evidence type="ECO:0000259" key="1">
    <source>
        <dbReference type="Pfam" id="PF00899"/>
    </source>
</evidence>
<organism evidence="2 3">
    <name type="scientific">Methylobacter tundripaludum</name>
    <dbReference type="NCBI Taxonomy" id="173365"/>
    <lineage>
        <taxon>Bacteria</taxon>
        <taxon>Pseudomonadati</taxon>
        <taxon>Pseudomonadota</taxon>
        <taxon>Gammaproteobacteria</taxon>
        <taxon>Methylococcales</taxon>
        <taxon>Methylococcaceae</taxon>
        <taxon>Methylobacter</taxon>
    </lineage>
</organism>
<evidence type="ECO:0000313" key="3">
    <source>
        <dbReference type="Proteomes" id="UP000240010"/>
    </source>
</evidence>
<dbReference type="Proteomes" id="UP000240010">
    <property type="component" value="Unassembled WGS sequence"/>
</dbReference>
<name>A0A2S6HAY1_9GAMM</name>
<dbReference type="SUPFAM" id="SSF69572">
    <property type="entry name" value="Activating enzymes of the ubiquitin-like proteins"/>
    <property type="match status" value="1"/>
</dbReference>
<dbReference type="InterPro" id="IPR000594">
    <property type="entry name" value="ThiF_NAD_FAD-bd"/>
</dbReference>
<dbReference type="Gene3D" id="3.40.50.720">
    <property type="entry name" value="NAD(P)-binding Rossmann-like Domain"/>
    <property type="match status" value="1"/>
</dbReference>
<gene>
    <name evidence="2" type="ORF">B0F87_108123</name>
</gene>
<dbReference type="GO" id="GO:0016779">
    <property type="term" value="F:nucleotidyltransferase activity"/>
    <property type="evidence" value="ECO:0007669"/>
    <property type="project" value="TreeGrafter"/>
</dbReference>
<dbReference type="PANTHER" id="PTHR10953:SF102">
    <property type="entry name" value="ADENYLYLTRANSFERASE AND SULFURTRANSFERASE MOCS3"/>
    <property type="match status" value="1"/>
</dbReference>
<protein>
    <submittedName>
        <fullName evidence="2">ThiF family protein</fullName>
    </submittedName>
</protein>
<dbReference type="InterPro" id="IPR045886">
    <property type="entry name" value="ThiF/MoeB/HesA"/>
</dbReference>
<proteinExistence type="predicted"/>
<dbReference type="EMBL" id="PTIZ01000008">
    <property type="protein sequence ID" value="PPK74649.1"/>
    <property type="molecule type" value="Genomic_DNA"/>
</dbReference>
<dbReference type="RefSeq" id="WP_104429692.1">
    <property type="nucleotide sequence ID" value="NZ_PTIZ01000008.1"/>
</dbReference>
<reference evidence="2 3" key="1">
    <citation type="submission" date="2018-02" db="EMBL/GenBank/DDBJ databases">
        <title>Subsurface microbial communities from deep shales in Ohio and West Virginia, USA.</title>
        <authorList>
            <person name="Wrighton K."/>
        </authorList>
    </citation>
    <scope>NUCLEOTIDE SEQUENCE [LARGE SCALE GENOMIC DNA]</scope>
    <source>
        <strain evidence="2 3">OWC-DMM</strain>
    </source>
</reference>
<dbReference type="CDD" id="cd01483">
    <property type="entry name" value="E1_enzyme_family"/>
    <property type="match status" value="1"/>
</dbReference>
<feature type="domain" description="THIF-type NAD/FAD binding fold" evidence="1">
    <location>
        <begin position="310"/>
        <end position="465"/>
    </location>
</feature>
<dbReference type="InterPro" id="IPR035985">
    <property type="entry name" value="Ubiquitin-activating_enz"/>
</dbReference>
<dbReference type="GO" id="GO:0004792">
    <property type="term" value="F:thiosulfate-cyanide sulfurtransferase activity"/>
    <property type="evidence" value="ECO:0007669"/>
    <property type="project" value="TreeGrafter"/>
</dbReference>
<dbReference type="PANTHER" id="PTHR10953">
    <property type="entry name" value="UBIQUITIN-ACTIVATING ENZYME E1"/>
    <property type="match status" value="1"/>
</dbReference>